<feature type="compositionally biased region" description="Pro residues" evidence="7">
    <location>
        <begin position="53"/>
        <end position="63"/>
    </location>
</feature>
<dbReference type="SUPFAM" id="SSF57701">
    <property type="entry name" value="Zn2/Cys6 DNA-binding domain"/>
    <property type="match status" value="1"/>
</dbReference>
<evidence type="ECO:0000256" key="2">
    <source>
        <dbReference type="ARBA" id="ARBA00022833"/>
    </source>
</evidence>
<name>A0A2V1AXT0_9ASCO</name>
<sequence>MPKLPSVSELMVGASLSSVLDRSSNHNSSRHSASSPRSALPVSSPHDKYLQKDPPPPSAPMPVVPNTLPHPRSRGTSFSGPISAPSRPADYFSPNHPVQLPPPQVTPHPQHPGISQHSSHEQQPHVESPLHVSSPKQSRASSLSHPPHFQHQHPPQQQQQQQPQPQPQPQQQQHPPQHQQHQHQHLPPQHPHAPYQQNYPGAPSSVPPPQPQMMGPVPGVVMQPHVYQQMPNNVNPYYNVGLPPLMPTVMPPQYGKPVYGPPPPGQAPRHAELEQNNALVNKRRIIKRRTRTGCLTCRKRRIKCDERKPHCYNCERSKKLCLGYEMVPQQGKRRNSENSNKSDKDRRSSVYDLM</sequence>
<comment type="caution">
    <text evidence="9">The sequence shown here is derived from an EMBL/GenBank/DDBJ whole genome shotgun (WGS) entry which is preliminary data.</text>
</comment>
<dbReference type="InterPro" id="IPR052360">
    <property type="entry name" value="Transcr_Regulatory_Proteins"/>
</dbReference>
<evidence type="ECO:0000259" key="8">
    <source>
        <dbReference type="PROSITE" id="PS50048"/>
    </source>
</evidence>
<evidence type="ECO:0000256" key="5">
    <source>
        <dbReference type="ARBA" id="ARBA00023163"/>
    </source>
</evidence>
<dbReference type="Pfam" id="PF00172">
    <property type="entry name" value="Zn_clus"/>
    <property type="match status" value="1"/>
</dbReference>
<dbReference type="CDD" id="cd00067">
    <property type="entry name" value="GAL4"/>
    <property type="match status" value="1"/>
</dbReference>
<keyword evidence="1" id="KW-0479">Metal-binding</keyword>
<dbReference type="SMART" id="SM00066">
    <property type="entry name" value="GAL4"/>
    <property type="match status" value="1"/>
</dbReference>
<dbReference type="PROSITE" id="PS00463">
    <property type="entry name" value="ZN2_CY6_FUNGAL_1"/>
    <property type="match status" value="1"/>
</dbReference>
<dbReference type="InterPro" id="IPR036864">
    <property type="entry name" value="Zn2-C6_fun-type_DNA-bd_sf"/>
</dbReference>
<dbReference type="Proteomes" id="UP000244309">
    <property type="component" value="Unassembled WGS sequence"/>
</dbReference>
<dbReference type="GO" id="GO:0000981">
    <property type="term" value="F:DNA-binding transcription factor activity, RNA polymerase II-specific"/>
    <property type="evidence" value="ECO:0007669"/>
    <property type="project" value="InterPro"/>
</dbReference>
<reference evidence="9 10" key="1">
    <citation type="submission" date="2017-12" db="EMBL/GenBank/DDBJ databases">
        <title>Genome Sequence of a Multidrug-Resistant Candida haemulonii Isolate from a Patient with Chronic Leg Ulcers in Israel.</title>
        <authorList>
            <person name="Chow N.A."/>
            <person name="Gade L."/>
            <person name="Batra D."/>
            <person name="Rowe L.A."/>
            <person name="Ben-Ami R."/>
            <person name="Loparev V.N."/>
            <person name="Litvintseva A.P."/>
        </authorList>
    </citation>
    <scope>NUCLEOTIDE SEQUENCE [LARGE SCALE GENOMIC DNA]</scope>
    <source>
        <strain evidence="9 10">B11899</strain>
    </source>
</reference>
<feature type="domain" description="Zn(2)-C6 fungal-type" evidence="8">
    <location>
        <begin position="293"/>
        <end position="321"/>
    </location>
</feature>
<feature type="region of interest" description="Disordered" evidence="7">
    <location>
        <begin position="329"/>
        <end position="354"/>
    </location>
</feature>
<feature type="compositionally biased region" description="Pro residues" evidence="7">
    <location>
        <begin position="99"/>
        <end position="110"/>
    </location>
</feature>
<keyword evidence="2" id="KW-0862">Zinc</keyword>
<evidence type="ECO:0000256" key="6">
    <source>
        <dbReference type="ARBA" id="ARBA00023242"/>
    </source>
</evidence>
<dbReference type="InterPro" id="IPR001138">
    <property type="entry name" value="Zn2Cys6_DnaBD"/>
</dbReference>
<evidence type="ECO:0000313" key="10">
    <source>
        <dbReference type="Proteomes" id="UP000244309"/>
    </source>
</evidence>
<evidence type="ECO:0000256" key="7">
    <source>
        <dbReference type="SAM" id="MobiDB-lite"/>
    </source>
</evidence>
<organism evidence="9 10">
    <name type="scientific">Candidozyma haemuli</name>
    <dbReference type="NCBI Taxonomy" id="45357"/>
    <lineage>
        <taxon>Eukaryota</taxon>
        <taxon>Fungi</taxon>
        <taxon>Dikarya</taxon>
        <taxon>Ascomycota</taxon>
        <taxon>Saccharomycotina</taxon>
        <taxon>Pichiomycetes</taxon>
        <taxon>Metschnikowiaceae</taxon>
        <taxon>Candidozyma</taxon>
    </lineage>
</organism>
<dbReference type="PROSITE" id="PS50048">
    <property type="entry name" value="ZN2_CY6_FUNGAL_2"/>
    <property type="match status" value="1"/>
</dbReference>
<feature type="compositionally biased region" description="Polar residues" evidence="7">
    <location>
        <begin position="134"/>
        <end position="144"/>
    </location>
</feature>
<dbReference type="STRING" id="45357.A0A2V1AXT0"/>
<protein>
    <recommendedName>
        <fullName evidence="8">Zn(2)-C6 fungal-type domain-containing protein</fullName>
    </recommendedName>
</protein>
<keyword evidence="3" id="KW-0805">Transcription regulation</keyword>
<keyword evidence="10" id="KW-1185">Reference proteome</keyword>
<evidence type="ECO:0000256" key="3">
    <source>
        <dbReference type="ARBA" id="ARBA00023015"/>
    </source>
</evidence>
<feature type="compositionally biased region" description="Basic and acidic residues" evidence="7">
    <location>
        <begin position="334"/>
        <end position="354"/>
    </location>
</feature>
<dbReference type="RefSeq" id="XP_025343837.1">
    <property type="nucleotide sequence ID" value="XM_025486287.1"/>
</dbReference>
<evidence type="ECO:0000313" key="9">
    <source>
        <dbReference type="EMBL" id="PVH22897.1"/>
    </source>
</evidence>
<dbReference type="EMBL" id="PKFO01000010">
    <property type="protein sequence ID" value="PVH22897.1"/>
    <property type="molecule type" value="Genomic_DNA"/>
</dbReference>
<evidence type="ECO:0000256" key="1">
    <source>
        <dbReference type="ARBA" id="ARBA00022723"/>
    </source>
</evidence>
<dbReference type="PANTHER" id="PTHR36206:SF13">
    <property type="entry name" value="TRANSCRIPTIONAL REGULATORY PROTEIN MOC3"/>
    <property type="match status" value="1"/>
</dbReference>
<gene>
    <name evidence="9" type="ORF">CXQ85_002622</name>
</gene>
<dbReference type="OrthoDB" id="3598904at2759"/>
<evidence type="ECO:0000256" key="4">
    <source>
        <dbReference type="ARBA" id="ARBA00023125"/>
    </source>
</evidence>
<dbReference type="GO" id="GO:0008270">
    <property type="term" value="F:zinc ion binding"/>
    <property type="evidence" value="ECO:0007669"/>
    <property type="project" value="InterPro"/>
</dbReference>
<dbReference type="Gene3D" id="4.10.240.10">
    <property type="entry name" value="Zn(2)-C6 fungal-type DNA-binding domain"/>
    <property type="match status" value="1"/>
</dbReference>
<feature type="compositionally biased region" description="Low complexity" evidence="7">
    <location>
        <begin position="145"/>
        <end position="179"/>
    </location>
</feature>
<dbReference type="VEuPathDB" id="FungiDB:CXQ85_002622"/>
<feature type="compositionally biased region" description="Low complexity" evidence="7">
    <location>
        <begin position="192"/>
        <end position="204"/>
    </location>
</feature>
<accession>A0A2V1AXT0</accession>
<proteinExistence type="predicted"/>
<dbReference type="GO" id="GO:0003677">
    <property type="term" value="F:DNA binding"/>
    <property type="evidence" value="ECO:0007669"/>
    <property type="project" value="UniProtKB-KW"/>
</dbReference>
<keyword evidence="6" id="KW-0539">Nucleus</keyword>
<feature type="region of interest" description="Disordered" evidence="7">
    <location>
        <begin position="18"/>
        <end position="217"/>
    </location>
</feature>
<dbReference type="AlphaFoldDB" id="A0A2V1AXT0"/>
<dbReference type="PANTHER" id="PTHR36206">
    <property type="entry name" value="ASPERCRYPTIN BIOSYNTHESIS CLUSTER-SPECIFIC TRANSCRIPTION REGULATOR ATNN-RELATED"/>
    <property type="match status" value="1"/>
</dbReference>
<keyword evidence="4" id="KW-0238">DNA-binding</keyword>
<keyword evidence="5" id="KW-0804">Transcription</keyword>
<feature type="compositionally biased region" description="Low complexity" evidence="7">
    <location>
        <begin position="25"/>
        <end position="39"/>
    </location>
</feature>
<dbReference type="GeneID" id="37007953"/>